<proteinExistence type="predicted"/>
<evidence type="ECO:0000313" key="2">
    <source>
        <dbReference type="Proteomes" id="UP001458880"/>
    </source>
</evidence>
<organism evidence="1 2">
    <name type="scientific">Popillia japonica</name>
    <name type="common">Japanese beetle</name>
    <dbReference type="NCBI Taxonomy" id="7064"/>
    <lineage>
        <taxon>Eukaryota</taxon>
        <taxon>Metazoa</taxon>
        <taxon>Ecdysozoa</taxon>
        <taxon>Arthropoda</taxon>
        <taxon>Hexapoda</taxon>
        <taxon>Insecta</taxon>
        <taxon>Pterygota</taxon>
        <taxon>Neoptera</taxon>
        <taxon>Endopterygota</taxon>
        <taxon>Coleoptera</taxon>
        <taxon>Polyphaga</taxon>
        <taxon>Scarabaeiformia</taxon>
        <taxon>Scarabaeidae</taxon>
        <taxon>Rutelinae</taxon>
        <taxon>Popillia</taxon>
    </lineage>
</organism>
<dbReference type="EMBL" id="JASPKY010000097">
    <property type="protein sequence ID" value="KAK9737618.1"/>
    <property type="molecule type" value="Genomic_DNA"/>
</dbReference>
<evidence type="ECO:0000313" key="1">
    <source>
        <dbReference type="EMBL" id="KAK9737618.1"/>
    </source>
</evidence>
<sequence>MYKISTPSIWNSLQSGYLGTLSSISKTLNDIFLLDRYFLTSGIKCCFNHCSKTIRVAQIDLFFIKNTGRFDSSNNFKGLSSADLEMIVGLII</sequence>
<accession>A0AAW1LUA5</accession>
<name>A0AAW1LUA5_POPJA</name>
<dbReference type="AlphaFoldDB" id="A0AAW1LUA5"/>
<keyword evidence="2" id="KW-1185">Reference proteome</keyword>
<gene>
    <name evidence="1" type="ORF">QE152_g10532</name>
</gene>
<reference evidence="1 2" key="1">
    <citation type="journal article" date="2024" name="BMC Genomics">
        <title>De novo assembly and annotation of Popillia japonica's genome with initial clues to its potential as an invasive pest.</title>
        <authorList>
            <person name="Cucini C."/>
            <person name="Boschi S."/>
            <person name="Funari R."/>
            <person name="Cardaioli E."/>
            <person name="Iannotti N."/>
            <person name="Marturano G."/>
            <person name="Paoli F."/>
            <person name="Bruttini M."/>
            <person name="Carapelli A."/>
            <person name="Frati F."/>
            <person name="Nardi F."/>
        </authorList>
    </citation>
    <scope>NUCLEOTIDE SEQUENCE [LARGE SCALE GENOMIC DNA]</scope>
    <source>
        <strain evidence="1">DMR45628</strain>
    </source>
</reference>
<comment type="caution">
    <text evidence="1">The sequence shown here is derived from an EMBL/GenBank/DDBJ whole genome shotgun (WGS) entry which is preliminary data.</text>
</comment>
<protein>
    <submittedName>
        <fullName evidence="1">Uncharacterized protein</fullName>
    </submittedName>
</protein>
<dbReference type="Proteomes" id="UP001458880">
    <property type="component" value="Unassembled WGS sequence"/>
</dbReference>